<reference evidence="4" key="1">
    <citation type="journal article" date="2019" name="Int. J. Syst. Evol. Microbiol.">
        <title>The Global Catalogue of Microorganisms (GCM) 10K type strain sequencing project: providing services to taxonomists for standard genome sequencing and annotation.</title>
        <authorList>
            <consortium name="The Broad Institute Genomics Platform"/>
            <consortium name="The Broad Institute Genome Sequencing Center for Infectious Disease"/>
            <person name="Wu L."/>
            <person name="Ma J."/>
        </authorList>
    </citation>
    <scope>NUCLEOTIDE SEQUENCE [LARGE SCALE GENOMIC DNA]</scope>
    <source>
        <strain evidence="4">JCM 17695</strain>
    </source>
</reference>
<comment type="caution">
    <text evidence="3">The sequence shown here is derived from an EMBL/GenBank/DDBJ whole genome shotgun (WGS) entry which is preliminary data.</text>
</comment>
<keyword evidence="4" id="KW-1185">Reference proteome</keyword>
<sequence length="520" mass="55193">MNRGSSALVALIVLLSSGCATVVAGSPTAVGKGGGGEGGQQQPTVPEGPPDRDLRAVTAALRELDACKLFDKSRSEGVKVTAVPTGPHSCLLYPGDDHILNDGMRLEVGADSDQLARFSARPVTIGGFKGYWTHDGDGGESCRVTLPVSHTRAIEMTYRLDGEEDVCDIVLDYAEGTVALLQKPDALKVDPKKRTLASWDGCFLLATVLGDDKLRYEPEGTYDPLSGCYAASVDGSSQDTFKLEVQYDKWDPLGEEKTTVAGKDAAFMDYDTSCAVEWNHGPSGVGDEWFVATAMKLDAPTCEKAKELAEAAEKLIADGAFDKGAKPQRPLLYKPDESDTGTLGACANFAQGADGDCEPFRPDTQLPTGTDALLAAGSSNRHTQCAVFKDAVAEVYGTEFEPITWGAHCLFVEPTGALMITVNVDAENAPAPYGSDPNLYSDRKTTEVEGKAAVTFYNSGKTSYDVYVSPYNDISRAGNVHIGVEAWPARGVGGGTPEVDPAKLTAADEVIAKVVKQYFT</sequence>
<feature type="signal peptide" evidence="2">
    <location>
        <begin position="1"/>
        <end position="20"/>
    </location>
</feature>
<dbReference type="Proteomes" id="UP001596512">
    <property type="component" value="Unassembled WGS sequence"/>
</dbReference>
<feature type="chain" id="PRO_5045536136" evidence="2">
    <location>
        <begin position="21"/>
        <end position="520"/>
    </location>
</feature>
<evidence type="ECO:0000313" key="4">
    <source>
        <dbReference type="Proteomes" id="UP001596512"/>
    </source>
</evidence>
<dbReference type="EMBL" id="JBHTEY010000004">
    <property type="protein sequence ID" value="MFC7618323.1"/>
    <property type="molecule type" value="Genomic_DNA"/>
</dbReference>
<feature type="region of interest" description="Disordered" evidence="1">
    <location>
        <begin position="31"/>
        <end position="52"/>
    </location>
</feature>
<proteinExistence type="predicted"/>
<evidence type="ECO:0000256" key="1">
    <source>
        <dbReference type="SAM" id="MobiDB-lite"/>
    </source>
</evidence>
<evidence type="ECO:0000256" key="2">
    <source>
        <dbReference type="SAM" id="SignalP"/>
    </source>
</evidence>
<protein>
    <submittedName>
        <fullName evidence="3">Uncharacterized protein</fullName>
    </submittedName>
</protein>
<gene>
    <name evidence="3" type="ORF">ACFQV2_38100</name>
</gene>
<dbReference type="PROSITE" id="PS51257">
    <property type="entry name" value="PROKAR_LIPOPROTEIN"/>
    <property type="match status" value="1"/>
</dbReference>
<accession>A0ABW2TYL0</accession>
<name>A0ABW2TYL0_9PSEU</name>
<organism evidence="3 4">
    <name type="scientific">Actinokineospora soli</name>
    <dbReference type="NCBI Taxonomy" id="1048753"/>
    <lineage>
        <taxon>Bacteria</taxon>
        <taxon>Bacillati</taxon>
        <taxon>Actinomycetota</taxon>
        <taxon>Actinomycetes</taxon>
        <taxon>Pseudonocardiales</taxon>
        <taxon>Pseudonocardiaceae</taxon>
        <taxon>Actinokineospora</taxon>
    </lineage>
</organism>
<evidence type="ECO:0000313" key="3">
    <source>
        <dbReference type="EMBL" id="MFC7618323.1"/>
    </source>
</evidence>
<keyword evidence="2" id="KW-0732">Signal</keyword>